<evidence type="ECO:0000256" key="6">
    <source>
        <dbReference type="ARBA" id="ARBA00022927"/>
    </source>
</evidence>
<accession>A0A0A9YWV2</accession>
<dbReference type="GO" id="GO:0005198">
    <property type="term" value="F:structural molecule activity"/>
    <property type="evidence" value="ECO:0007669"/>
    <property type="project" value="TreeGrafter"/>
</dbReference>
<evidence type="ECO:0000256" key="5">
    <source>
        <dbReference type="ARBA" id="ARBA00022490"/>
    </source>
</evidence>
<keyword evidence="5" id="KW-0963">Cytoplasm</keyword>
<evidence type="ECO:0000313" key="9">
    <source>
        <dbReference type="EMBL" id="JAG64268.1"/>
    </source>
</evidence>
<dbReference type="AlphaFoldDB" id="A0A0A9YWV2"/>
<evidence type="ECO:0000313" key="10">
    <source>
        <dbReference type="EMBL" id="JAQ09848.1"/>
    </source>
</evidence>
<evidence type="ECO:0000256" key="7">
    <source>
        <dbReference type="ARBA" id="ARBA00030094"/>
    </source>
</evidence>
<dbReference type="GO" id="GO:0000814">
    <property type="term" value="C:ESCRT II complex"/>
    <property type="evidence" value="ECO:0007669"/>
    <property type="project" value="InterPro"/>
</dbReference>
<sequence length="173" mass="20196">MTAFDDWPWQYSFPPFFTVQPNLQTRKIQLAAWCDLVLKYHKANNLYVLDIREAQSSPLFHNVDISRKLSIEGISEVMTEMHRRHNAEPLDKTKTRWHILWHTLDEWAAILYSWADDTGQLGGVCTFYEIANTPGKEFSGIDQDVLLKAMRKLEQRKKAEVIHLDDGNGVKFF</sequence>
<dbReference type="FunFam" id="1.10.10.10:FF:000141">
    <property type="entry name" value="vacuolar protein-sorting-associated protein 25"/>
    <property type="match status" value="1"/>
</dbReference>
<keyword evidence="4" id="KW-0813">Transport</keyword>
<evidence type="ECO:0000256" key="2">
    <source>
        <dbReference type="ARBA" id="ARBA00009674"/>
    </source>
</evidence>
<dbReference type="PANTHER" id="PTHR13149:SF0">
    <property type="entry name" value="VACUOLAR PROTEIN-SORTING-ASSOCIATED PROTEIN 25"/>
    <property type="match status" value="1"/>
</dbReference>
<dbReference type="EMBL" id="GBRD01001553">
    <property type="protein sequence ID" value="JAG64268.1"/>
    <property type="molecule type" value="Transcribed_RNA"/>
</dbReference>
<evidence type="ECO:0000256" key="4">
    <source>
        <dbReference type="ARBA" id="ARBA00022448"/>
    </source>
</evidence>
<comment type="subcellular location">
    <subcellularLocation>
        <location evidence="1">Cytoplasm</location>
    </subcellularLocation>
</comment>
<dbReference type="Gene3D" id="1.10.10.570">
    <property type="entry name" value="Winged helix' DNA-binding domain. Chain C. Domain 1"/>
    <property type="match status" value="1"/>
</dbReference>
<keyword evidence="6" id="KW-0653">Protein transport</keyword>
<dbReference type="GO" id="GO:0043328">
    <property type="term" value="P:protein transport to vacuole involved in ubiquitin-dependent protein catabolic process via the multivesicular body sorting pathway"/>
    <property type="evidence" value="ECO:0007669"/>
    <property type="project" value="TreeGrafter"/>
</dbReference>
<dbReference type="FunFam" id="1.10.10.570:FF:000003">
    <property type="entry name" value="Vacuolar protein-sorting-associated protein 25"/>
    <property type="match status" value="1"/>
</dbReference>
<dbReference type="EMBL" id="GBHO01006935">
    <property type="protein sequence ID" value="JAG36669.1"/>
    <property type="molecule type" value="Transcribed_RNA"/>
</dbReference>
<evidence type="ECO:0000313" key="8">
    <source>
        <dbReference type="EMBL" id="JAG36669.1"/>
    </source>
</evidence>
<dbReference type="GO" id="GO:0016236">
    <property type="term" value="P:macroautophagy"/>
    <property type="evidence" value="ECO:0007669"/>
    <property type="project" value="UniProtKB-ARBA"/>
</dbReference>
<dbReference type="SUPFAM" id="SSF46785">
    <property type="entry name" value="Winged helix' DNA-binding domain"/>
    <property type="match status" value="2"/>
</dbReference>
<dbReference type="EMBL" id="GDHC01008781">
    <property type="protein sequence ID" value="JAQ09848.1"/>
    <property type="molecule type" value="Transcribed_RNA"/>
</dbReference>
<dbReference type="InterPro" id="IPR008570">
    <property type="entry name" value="ESCRT-II_cplx_Vps25-sub"/>
</dbReference>
<comment type="similarity">
    <text evidence="2">Belongs to the VPS25 family.</text>
</comment>
<dbReference type="InterPro" id="IPR036388">
    <property type="entry name" value="WH-like_DNA-bd_sf"/>
</dbReference>
<dbReference type="InterPro" id="IPR014041">
    <property type="entry name" value="ESCRT-II_cplx_Vps25-sub_N"/>
</dbReference>
<organism evidence="8">
    <name type="scientific">Lygus hesperus</name>
    <name type="common">Western plant bug</name>
    <dbReference type="NCBI Taxonomy" id="30085"/>
    <lineage>
        <taxon>Eukaryota</taxon>
        <taxon>Metazoa</taxon>
        <taxon>Ecdysozoa</taxon>
        <taxon>Arthropoda</taxon>
        <taxon>Hexapoda</taxon>
        <taxon>Insecta</taxon>
        <taxon>Pterygota</taxon>
        <taxon>Neoptera</taxon>
        <taxon>Paraneoptera</taxon>
        <taxon>Hemiptera</taxon>
        <taxon>Heteroptera</taxon>
        <taxon>Panheteroptera</taxon>
        <taxon>Cimicomorpha</taxon>
        <taxon>Miridae</taxon>
        <taxon>Mirini</taxon>
        <taxon>Lygus</taxon>
    </lineage>
</organism>
<protein>
    <recommendedName>
        <fullName evidence="3">Vacuolar protein-sorting-associated protein 25</fullName>
    </recommendedName>
    <alternativeName>
        <fullName evidence="7">ESCRT-II complex subunit VPS25</fullName>
    </alternativeName>
</protein>
<evidence type="ECO:0000256" key="1">
    <source>
        <dbReference type="ARBA" id="ARBA00004496"/>
    </source>
</evidence>
<reference evidence="10" key="4">
    <citation type="journal article" date="2016" name="Gigascience">
        <title>De novo construction of an expanded transcriptome assembly for the western tarnished plant bug, Lygus hesperus.</title>
        <authorList>
            <person name="Tassone E.E."/>
            <person name="Geib S.M."/>
            <person name="Hall B."/>
            <person name="Fabrick J.A."/>
            <person name="Brent C.S."/>
            <person name="Hull J.J."/>
        </authorList>
    </citation>
    <scope>NUCLEOTIDE SEQUENCE</scope>
</reference>
<name>A0A0A9YWV2_LYGHE</name>
<reference evidence="8" key="2">
    <citation type="submission" date="2014-07" db="EMBL/GenBank/DDBJ databases">
        <authorList>
            <person name="Hull J."/>
        </authorList>
    </citation>
    <scope>NUCLEOTIDE SEQUENCE</scope>
</reference>
<evidence type="ECO:0000256" key="3">
    <source>
        <dbReference type="ARBA" id="ARBA00017934"/>
    </source>
</evidence>
<proteinExistence type="inferred from homology"/>
<gene>
    <name evidence="8" type="primary">vps25_29</name>
    <name evidence="10" type="synonym">vps25_1</name>
    <name evidence="8" type="ORF">CM83_35958</name>
    <name evidence="10" type="ORF">g.36585</name>
</gene>
<reference evidence="8" key="1">
    <citation type="journal article" date="2014" name="PLoS ONE">
        <title>Transcriptome-Based Identification of ABC Transporters in the Western Tarnished Plant Bug Lygus hesperus.</title>
        <authorList>
            <person name="Hull J.J."/>
            <person name="Chaney K."/>
            <person name="Geib S.M."/>
            <person name="Fabrick J.A."/>
            <person name="Brent C.S."/>
            <person name="Walsh D."/>
            <person name="Lavine L.C."/>
        </authorList>
    </citation>
    <scope>NUCLEOTIDE SEQUENCE</scope>
</reference>
<dbReference type="Pfam" id="PF05871">
    <property type="entry name" value="ESCRT-II"/>
    <property type="match status" value="1"/>
</dbReference>
<reference evidence="9" key="3">
    <citation type="submission" date="2014-09" db="EMBL/GenBank/DDBJ databases">
        <authorList>
            <person name="Magalhaes I.L.F."/>
            <person name="Oliveira U."/>
            <person name="Santos F.R."/>
            <person name="Vidigal T.H.D.A."/>
            <person name="Brescovit A.D."/>
            <person name="Santos A.J."/>
        </authorList>
    </citation>
    <scope>NUCLEOTIDE SEQUENCE</scope>
</reference>
<dbReference type="PANTHER" id="PTHR13149">
    <property type="entry name" value="VACUOLAR PROTEIN SORTING-ASSOCIATED PROTEIN VPS25"/>
    <property type="match status" value="1"/>
</dbReference>
<dbReference type="InterPro" id="IPR036390">
    <property type="entry name" value="WH_DNA-bd_sf"/>
</dbReference>
<dbReference type="Gene3D" id="1.10.10.10">
    <property type="entry name" value="Winged helix-like DNA-binding domain superfamily/Winged helix DNA-binding domain"/>
    <property type="match status" value="1"/>
</dbReference>
<dbReference type="GO" id="GO:0042803">
    <property type="term" value="F:protein homodimerization activity"/>
    <property type="evidence" value="ECO:0007669"/>
    <property type="project" value="TreeGrafter"/>
</dbReference>